<evidence type="ECO:0000256" key="4">
    <source>
        <dbReference type="ARBA" id="ARBA00018070"/>
    </source>
</evidence>
<dbReference type="GO" id="GO:0061709">
    <property type="term" value="P:reticulophagy"/>
    <property type="evidence" value="ECO:0007669"/>
    <property type="project" value="TreeGrafter"/>
</dbReference>
<dbReference type="GO" id="GO:0034727">
    <property type="term" value="P:piecemeal microautophagy of the nucleus"/>
    <property type="evidence" value="ECO:0007669"/>
    <property type="project" value="TreeGrafter"/>
</dbReference>
<dbReference type="InterPro" id="IPR026849">
    <property type="entry name" value="ATG2"/>
</dbReference>
<comment type="catalytic activity">
    <reaction evidence="10">
        <text>a 1,2-diacyl-sn-glycero-3-phospho-L-serine(in) = a 1,2-diacyl-sn-glycero-3-phospho-L-serine(out)</text>
        <dbReference type="Rhea" id="RHEA:38663"/>
        <dbReference type="ChEBI" id="CHEBI:57262"/>
    </reaction>
</comment>
<dbReference type="GO" id="GO:0000045">
    <property type="term" value="P:autophagosome assembly"/>
    <property type="evidence" value="ECO:0007669"/>
    <property type="project" value="TreeGrafter"/>
</dbReference>
<name>A0A0M3J6I6_ANISI</name>
<dbReference type="PANTHER" id="PTHR13190:SF1">
    <property type="entry name" value="AUTOPHAGY-RELATED 2, ISOFORM A"/>
    <property type="match status" value="1"/>
</dbReference>
<evidence type="ECO:0000313" key="14">
    <source>
        <dbReference type="Proteomes" id="UP000267096"/>
    </source>
</evidence>
<evidence type="ECO:0000256" key="2">
    <source>
        <dbReference type="ARBA" id="ARBA00004623"/>
    </source>
</evidence>
<feature type="compositionally biased region" description="Low complexity" evidence="12">
    <location>
        <begin position="43"/>
        <end position="88"/>
    </location>
</feature>
<dbReference type="GO" id="GO:0005789">
    <property type="term" value="C:endoplasmic reticulum membrane"/>
    <property type="evidence" value="ECO:0007669"/>
    <property type="project" value="UniProtKB-SubCell"/>
</dbReference>
<evidence type="ECO:0000256" key="6">
    <source>
        <dbReference type="ARBA" id="ARBA00022824"/>
    </source>
</evidence>
<keyword evidence="9" id="KW-0472">Membrane</keyword>
<reference evidence="15" key="1">
    <citation type="submission" date="2017-02" db="UniProtKB">
        <authorList>
            <consortium name="WormBaseParasite"/>
        </authorList>
    </citation>
    <scope>IDENTIFICATION</scope>
</reference>
<evidence type="ECO:0000256" key="12">
    <source>
        <dbReference type="SAM" id="MobiDB-lite"/>
    </source>
</evidence>
<dbReference type="GO" id="GO:0000422">
    <property type="term" value="P:autophagy of mitochondrion"/>
    <property type="evidence" value="ECO:0007669"/>
    <property type="project" value="TreeGrafter"/>
</dbReference>
<dbReference type="GO" id="GO:0032266">
    <property type="term" value="F:phosphatidylinositol-3-phosphate binding"/>
    <property type="evidence" value="ECO:0007669"/>
    <property type="project" value="TreeGrafter"/>
</dbReference>
<dbReference type="GO" id="GO:0034045">
    <property type="term" value="C:phagophore assembly site membrane"/>
    <property type="evidence" value="ECO:0007669"/>
    <property type="project" value="UniProtKB-SubCell"/>
</dbReference>
<keyword evidence="5" id="KW-0813">Transport</keyword>
<dbReference type="GO" id="GO:0061723">
    <property type="term" value="P:glycophagy"/>
    <property type="evidence" value="ECO:0007669"/>
    <property type="project" value="TreeGrafter"/>
</dbReference>
<evidence type="ECO:0000256" key="11">
    <source>
        <dbReference type="ARBA" id="ARBA00024615"/>
    </source>
</evidence>
<evidence type="ECO:0000256" key="8">
    <source>
        <dbReference type="ARBA" id="ARBA00023055"/>
    </source>
</evidence>
<dbReference type="OrthoDB" id="18982at2759"/>
<dbReference type="Proteomes" id="UP000267096">
    <property type="component" value="Unassembled WGS sequence"/>
</dbReference>
<sequence length="250" mass="26889">MVMRESAIGQPQQQQQDGGSARNRMIESDGWDHSEGGTGAGAGAADSAGSGELTSSSTTPASWALSASPASLQSASSSRSSSPITQQQPKHKPNQRAHSSSSSPRSQHCTDCTARDGIVTNQKHDEVRLMQMDGRNIMLATEQSSSSYGTAIRRETFFKEFSFSPAVTIILDYEGKRVKTEQGTLIGLLIGLSNLQCTRLELKELHNRNGMLGIGRCIQFAVNEWIQDIQSTQLGDVIGSYGPITSLVQI</sequence>
<proteinExistence type="inferred from homology"/>
<evidence type="ECO:0000313" key="13">
    <source>
        <dbReference type="EMBL" id="VDK21019.1"/>
    </source>
</evidence>
<evidence type="ECO:0000256" key="10">
    <source>
        <dbReference type="ARBA" id="ARBA00024479"/>
    </source>
</evidence>
<feature type="region of interest" description="Disordered" evidence="12">
    <location>
        <begin position="1"/>
        <end position="111"/>
    </location>
</feature>
<comment type="similarity">
    <text evidence="3">Belongs to the ATG2 family.</text>
</comment>
<dbReference type="Pfam" id="PF13329">
    <property type="entry name" value="ATG2_CAD"/>
    <property type="match status" value="1"/>
</dbReference>
<keyword evidence="8" id="KW-0445">Lipid transport</keyword>
<comment type="subcellular location">
    <subcellularLocation>
        <location evidence="1">Endoplasmic reticulum membrane</location>
        <topology evidence="1">Peripheral membrane protein</topology>
    </subcellularLocation>
    <subcellularLocation>
        <location evidence="2">Preautophagosomal structure membrane</location>
        <topology evidence="2">Peripheral membrane protein</topology>
    </subcellularLocation>
</comment>
<dbReference type="PANTHER" id="PTHR13190">
    <property type="entry name" value="AUTOPHAGY-RELATED 2, ISOFORM A"/>
    <property type="match status" value="1"/>
</dbReference>
<organism evidence="15">
    <name type="scientific">Anisakis simplex</name>
    <name type="common">Herring worm</name>
    <dbReference type="NCBI Taxonomy" id="6269"/>
    <lineage>
        <taxon>Eukaryota</taxon>
        <taxon>Metazoa</taxon>
        <taxon>Ecdysozoa</taxon>
        <taxon>Nematoda</taxon>
        <taxon>Chromadorea</taxon>
        <taxon>Rhabditida</taxon>
        <taxon>Spirurina</taxon>
        <taxon>Ascaridomorpha</taxon>
        <taxon>Ascaridoidea</taxon>
        <taxon>Anisakidae</taxon>
        <taxon>Anisakis</taxon>
        <taxon>Anisakis simplex complex</taxon>
    </lineage>
</organism>
<dbReference type="GO" id="GO:0043495">
    <property type="term" value="F:protein-membrane adaptor activity"/>
    <property type="evidence" value="ECO:0007669"/>
    <property type="project" value="TreeGrafter"/>
</dbReference>
<evidence type="ECO:0000256" key="5">
    <source>
        <dbReference type="ARBA" id="ARBA00022448"/>
    </source>
</evidence>
<evidence type="ECO:0000256" key="9">
    <source>
        <dbReference type="ARBA" id="ARBA00023136"/>
    </source>
</evidence>
<dbReference type="EMBL" id="UYRR01004402">
    <property type="protein sequence ID" value="VDK21019.1"/>
    <property type="molecule type" value="Genomic_DNA"/>
</dbReference>
<protein>
    <recommendedName>
        <fullName evidence="4">Autophagy-related protein 2</fullName>
    </recommendedName>
</protein>
<keyword evidence="7" id="KW-0072">Autophagy</keyword>
<evidence type="ECO:0000313" key="15">
    <source>
        <dbReference type="WBParaSite" id="ASIM_0000317201-mRNA-1"/>
    </source>
</evidence>
<feature type="compositionally biased region" description="Basic and acidic residues" evidence="12">
    <location>
        <begin position="24"/>
        <end position="35"/>
    </location>
</feature>
<accession>A0A0M3J6I6</accession>
<comment type="catalytic activity">
    <reaction evidence="11">
        <text>a 1,2-diacyl-sn-glycero-3-phosphoethanolamine(in) = a 1,2-diacyl-sn-glycero-3-phosphoethanolamine(out)</text>
        <dbReference type="Rhea" id="RHEA:38895"/>
        <dbReference type="ChEBI" id="CHEBI:64612"/>
    </reaction>
</comment>
<evidence type="ECO:0000256" key="1">
    <source>
        <dbReference type="ARBA" id="ARBA00004406"/>
    </source>
</evidence>
<dbReference type="AlphaFoldDB" id="A0A0M3J6I6"/>
<dbReference type="WBParaSite" id="ASIM_0000317201-mRNA-1">
    <property type="protein sequence ID" value="ASIM_0000317201-mRNA-1"/>
    <property type="gene ID" value="ASIM_0000317201"/>
</dbReference>
<gene>
    <name evidence="13" type="ORF">ASIM_LOCUS3021</name>
</gene>
<dbReference type="GO" id="GO:0006869">
    <property type="term" value="P:lipid transport"/>
    <property type="evidence" value="ECO:0007669"/>
    <property type="project" value="UniProtKB-KW"/>
</dbReference>
<dbReference type="GO" id="GO:0061908">
    <property type="term" value="C:phagophore"/>
    <property type="evidence" value="ECO:0007669"/>
    <property type="project" value="TreeGrafter"/>
</dbReference>
<evidence type="ECO:0000256" key="3">
    <source>
        <dbReference type="ARBA" id="ARBA00009714"/>
    </source>
</evidence>
<keyword evidence="14" id="KW-1185">Reference proteome</keyword>
<keyword evidence="6" id="KW-0256">Endoplasmic reticulum</keyword>
<evidence type="ECO:0000256" key="7">
    <source>
        <dbReference type="ARBA" id="ARBA00023006"/>
    </source>
</evidence>
<reference evidence="13 14" key="2">
    <citation type="submission" date="2018-11" db="EMBL/GenBank/DDBJ databases">
        <authorList>
            <consortium name="Pathogen Informatics"/>
        </authorList>
    </citation>
    <scope>NUCLEOTIDE SEQUENCE [LARGE SCALE GENOMIC DNA]</scope>
</reference>